<reference evidence="1 2" key="1">
    <citation type="submission" date="2019-08" db="EMBL/GenBank/DDBJ databases">
        <title>Deep-cultivation of Planctomycetes and their phenomic and genomic characterization uncovers novel biology.</title>
        <authorList>
            <person name="Wiegand S."/>
            <person name="Jogler M."/>
            <person name="Boedeker C."/>
            <person name="Pinto D."/>
            <person name="Vollmers J."/>
            <person name="Rivas-Marin E."/>
            <person name="Kohn T."/>
            <person name="Peeters S.H."/>
            <person name="Heuer A."/>
            <person name="Rast P."/>
            <person name="Oberbeckmann S."/>
            <person name="Bunk B."/>
            <person name="Jeske O."/>
            <person name="Meyerdierks A."/>
            <person name="Storesund J.E."/>
            <person name="Kallscheuer N."/>
            <person name="Luecker S."/>
            <person name="Lage O.M."/>
            <person name="Pohl T."/>
            <person name="Merkel B.J."/>
            <person name="Hornburger P."/>
            <person name="Mueller R.-W."/>
            <person name="Bruemmer F."/>
            <person name="Labrenz M."/>
            <person name="Spormann A.M."/>
            <person name="Op den Camp H."/>
            <person name="Overmann J."/>
            <person name="Amann R."/>
            <person name="Jetten M.S.M."/>
            <person name="Mascher T."/>
            <person name="Medema M.H."/>
            <person name="Devos D.P."/>
            <person name="Kaster A.-K."/>
            <person name="Ovreas L."/>
            <person name="Rohde M."/>
            <person name="Galperin M.Y."/>
            <person name="Jogler C."/>
        </authorList>
    </citation>
    <scope>NUCLEOTIDE SEQUENCE [LARGE SCALE GENOMIC DNA]</scope>
    <source>
        <strain evidence="1 2">FC18</strain>
    </source>
</reference>
<dbReference type="RefSeq" id="WP_075084572.1">
    <property type="nucleotide sequence ID" value="NZ_CP042912.1"/>
</dbReference>
<gene>
    <name evidence="1" type="ORF">MFFC18_25160</name>
</gene>
<proteinExistence type="predicted"/>
<dbReference type="Proteomes" id="UP000322214">
    <property type="component" value="Chromosome"/>
</dbReference>
<organism evidence="1 2">
    <name type="scientific">Mariniblastus fucicola</name>
    <dbReference type="NCBI Taxonomy" id="980251"/>
    <lineage>
        <taxon>Bacteria</taxon>
        <taxon>Pseudomonadati</taxon>
        <taxon>Planctomycetota</taxon>
        <taxon>Planctomycetia</taxon>
        <taxon>Pirellulales</taxon>
        <taxon>Pirellulaceae</taxon>
        <taxon>Mariniblastus</taxon>
    </lineage>
</organism>
<dbReference type="EMBL" id="CP042912">
    <property type="protein sequence ID" value="QEG22633.1"/>
    <property type="molecule type" value="Genomic_DNA"/>
</dbReference>
<evidence type="ECO:0000313" key="1">
    <source>
        <dbReference type="EMBL" id="QEG22633.1"/>
    </source>
</evidence>
<name>A0A5B9PJA7_9BACT</name>
<evidence type="ECO:0000313" key="2">
    <source>
        <dbReference type="Proteomes" id="UP000322214"/>
    </source>
</evidence>
<sequence length="327" mass="37039">MPQPDPLSDQQRQTVNKRLSLNLLIQGAATHAFWSAHHLVADELNELEPELIPLYEQMLLHGNLGYWVGGIPLIAGSPRRFWKRVSKGRFDHPFAKHPFFNRHGSPLAIETRKELKARCKAVGLSTRGFSNEVNGTRTYMKLMELESEHIFALQMLGKRACHQIYGIPMKLLRASITSTPKWGEVRTPKTLRGKMLMPLMVGWGGVMRDEGQLVVQGKAGVWPLLLHELVKGTVELICLHGLGDLADEHFDVAMDHTEHVEYEFPMIQIGRLVFQKFLAALPREISLSECIMHVARMEPLDLEEFMFHIVESPNRATDMIRTAAAAT</sequence>
<dbReference type="OrthoDB" id="268582at2"/>
<dbReference type="AlphaFoldDB" id="A0A5B9PJA7"/>
<dbReference type="KEGG" id="mff:MFFC18_25160"/>
<protein>
    <submittedName>
        <fullName evidence="1">Uncharacterized protein</fullName>
    </submittedName>
</protein>
<keyword evidence="2" id="KW-1185">Reference proteome</keyword>
<accession>A0A5B9PJA7</accession>